<dbReference type="InterPro" id="IPR001611">
    <property type="entry name" value="Leu-rich_rpt"/>
</dbReference>
<name>A0ABD3T694_SINWO</name>
<keyword evidence="8" id="KW-1185">Reference proteome</keyword>
<keyword evidence="3" id="KW-0399">Innate immunity</keyword>
<evidence type="ECO:0000313" key="8">
    <source>
        <dbReference type="Proteomes" id="UP001634394"/>
    </source>
</evidence>
<dbReference type="SUPFAM" id="SSF52047">
    <property type="entry name" value="RNI-like"/>
    <property type="match status" value="1"/>
</dbReference>
<keyword evidence="1" id="KW-1017">Isopeptide bond</keyword>
<dbReference type="PANTHER" id="PTHR46761:SF2">
    <property type="entry name" value="RAN GTPASE-ACTIVATING PROTEIN 1"/>
    <property type="match status" value="1"/>
</dbReference>
<keyword evidence="2" id="KW-0597">Phosphoprotein</keyword>
<sequence>MDATTSERIYHRLKAEFTERVIPRILMVYLTCLSRVDEEKVRSEEERTGTSLGAAELFRRLIDRPNWFEDLDKALRHRNVGLADLADKFCKERDLLPVQVSIQSASDSGQIQISTPEEDMEVDEGPPQATSLQQELLSRFQVILQNPHSEERLLQLSNILGQIEVKWGGIRFGSIIFMLHPRTLDSLNKLIEWYNGGVLPRLIHSTIVTPELFQKFREEAIRFEIKLESVKLKITINMMEVESCKNWLILQKELLLACKPVEGLAVLSTGEKTLNIEKEKRVLKRIKALRIALTPSLVSALEDPFLEGDFIQAGPQVLNYDASAENGERSSASTRVVTFSDCRRVIYDIMSWMEGNLNEKLSRYTDIFKDQLATLCLAVLGNVCVKNKDSVVIMPEGNQCKILIEKEVAKFLEEELKEEGMPLRFDIPNHLLELLHIGSAVISVSIERLQSDGILYPVPMDENEYRFVSCILRDSIIVSHTLFKIIPKVQRTTKSSLLSFAHKLRYIHIPVCMHEVREAVHFRHQVVINTFKELEKESSENAYEFAVTLLHSLEFCPHSDSKRRLEYFGSKINLLHNNAIFKFKESLLGPAAKQFLATCVSHGFLSKVELAGSNSSSDMNKILKESIQEFRTTPEGPLKFRMPNLKILSNENILAVFRCIQVLDLVNCSSEEKICVEREDGSLIVELQKDSPAFNDGIEIDVSINVLDLAHLDRLIHCLQTLSYIVFFSLQGTDILPKNGLAKLFQKCDRLSTITKLDLSKSPILSSQTVPFGFQYIPNVTQLDVSHCILSDRSFKNLCKEIGHLTKLSQLCINDNDITHNGLTSLSIAILNTGSLVKFMLCNNPLGPEGGIPLSIILQKNLFLEILDISNCKLFDDGLHFLASALPKSLKFFSLGKNHALTLGTRSILQAITKCTKLQRLSIDDCMICSPESGPSSSVENEFVALVCTSSAWDYLSLNHCNLGKTAVFQKLAQDMKYLSELTILNLEGNGLDKTQVPWLSKILNNLQFLETLNLSENDFEDESLLKLMENLRTESLKTVVISANKVKMEKTARDIIDKMLKKKTLTSLDLRQNSFIVPDLLQMLKEFNATIKEETTVSATLTIKQLFIYL</sequence>
<evidence type="ECO:0000256" key="5">
    <source>
        <dbReference type="ARBA" id="ARBA00022859"/>
    </source>
</evidence>
<evidence type="ECO:0000256" key="4">
    <source>
        <dbReference type="ARBA" id="ARBA00022843"/>
    </source>
</evidence>
<reference evidence="7 8" key="1">
    <citation type="submission" date="2024-11" db="EMBL/GenBank/DDBJ databases">
        <title>Chromosome-level genome assembly of the freshwater bivalve Anodonta woodiana.</title>
        <authorList>
            <person name="Chen X."/>
        </authorList>
    </citation>
    <scope>NUCLEOTIDE SEQUENCE [LARGE SCALE GENOMIC DNA]</scope>
    <source>
        <strain evidence="7">MN2024</strain>
        <tissue evidence="7">Gills</tissue>
    </source>
</reference>
<feature type="domain" description="Caspase recruitment" evidence="6">
    <location>
        <begin position="9"/>
        <end position="84"/>
    </location>
</feature>
<dbReference type="Gene3D" id="3.80.10.10">
    <property type="entry name" value="Ribonuclease Inhibitor"/>
    <property type="match status" value="3"/>
</dbReference>
<proteinExistence type="predicted"/>
<evidence type="ECO:0000256" key="3">
    <source>
        <dbReference type="ARBA" id="ARBA00022588"/>
    </source>
</evidence>
<dbReference type="Pfam" id="PF16739">
    <property type="entry name" value="CARD_2"/>
    <property type="match status" value="1"/>
</dbReference>
<dbReference type="InterPro" id="IPR032675">
    <property type="entry name" value="LRR_dom_sf"/>
</dbReference>
<dbReference type="GO" id="GO:0005737">
    <property type="term" value="C:cytoplasm"/>
    <property type="evidence" value="ECO:0007669"/>
    <property type="project" value="UniProtKB-ARBA"/>
</dbReference>
<dbReference type="Pfam" id="PF13516">
    <property type="entry name" value="LRR_6"/>
    <property type="match status" value="1"/>
</dbReference>
<keyword evidence="4" id="KW-0832">Ubl conjugation</keyword>
<evidence type="ECO:0000313" key="7">
    <source>
        <dbReference type="EMBL" id="KAL3832430.1"/>
    </source>
</evidence>
<dbReference type="Proteomes" id="UP001634394">
    <property type="component" value="Unassembled WGS sequence"/>
</dbReference>
<organism evidence="7 8">
    <name type="scientific">Sinanodonta woodiana</name>
    <name type="common">Chinese pond mussel</name>
    <name type="synonym">Anodonta woodiana</name>
    <dbReference type="NCBI Taxonomy" id="1069815"/>
    <lineage>
        <taxon>Eukaryota</taxon>
        <taxon>Metazoa</taxon>
        <taxon>Spiralia</taxon>
        <taxon>Lophotrochozoa</taxon>
        <taxon>Mollusca</taxon>
        <taxon>Bivalvia</taxon>
        <taxon>Autobranchia</taxon>
        <taxon>Heteroconchia</taxon>
        <taxon>Palaeoheterodonta</taxon>
        <taxon>Unionida</taxon>
        <taxon>Unionoidea</taxon>
        <taxon>Unionidae</taxon>
        <taxon>Unioninae</taxon>
        <taxon>Sinanodonta</taxon>
    </lineage>
</organism>
<accession>A0ABD3T694</accession>
<dbReference type="SMART" id="SM00368">
    <property type="entry name" value="LRR_RI"/>
    <property type="match status" value="5"/>
</dbReference>
<keyword evidence="5" id="KW-0391">Immunity</keyword>
<evidence type="ECO:0000256" key="2">
    <source>
        <dbReference type="ARBA" id="ARBA00022553"/>
    </source>
</evidence>
<evidence type="ECO:0000256" key="1">
    <source>
        <dbReference type="ARBA" id="ARBA00022499"/>
    </source>
</evidence>
<dbReference type="InterPro" id="IPR045203">
    <property type="entry name" value="RanGAP1/2"/>
</dbReference>
<comment type="caution">
    <text evidence="7">The sequence shown here is derived from an EMBL/GenBank/DDBJ whole genome shotgun (WGS) entry which is preliminary data.</text>
</comment>
<dbReference type="InterPro" id="IPR011029">
    <property type="entry name" value="DEATH-like_dom_sf"/>
</dbReference>
<dbReference type="AlphaFoldDB" id="A0ABD3T694"/>
<gene>
    <name evidence="7" type="ORF">ACJMK2_024073</name>
</gene>
<dbReference type="InterPro" id="IPR031964">
    <property type="entry name" value="CARD_dom"/>
</dbReference>
<dbReference type="PANTHER" id="PTHR46761">
    <property type="entry name" value="RAN GTPASE-ACTIVATING PROTEIN 1"/>
    <property type="match status" value="1"/>
</dbReference>
<protein>
    <recommendedName>
        <fullName evidence="6">Caspase recruitment domain-containing protein</fullName>
    </recommendedName>
</protein>
<dbReference type="Gene3D" id="1.10.533.10">
    <property type="entry name" value="Death Domain, Fas"/>
    <property type="match status" value="1"/>
</dbReference>
<dbReference type="EMBL" id="JBJQND010000019">
    <property type="protein sequence ID" value="KAL3832430.1"/>
    <property type="molecule type" value="Genomic_DNA"/>
</dbReference>
<evidence type="ECO:0000259" key="6">
    <source>
        <dbReference type="Pfam" id="PF16739"/>
    </source>
</evidence>
<dbReference type="GO" id="GO:0045087">
    <property type="term" value="P:innate immune response"/>
    <property type="evidence" value="ECO:0007669"/>
    <property type="project" value="UniProtKB-KW"/>
</dbReference>